<protein>
    <recommendedName>
        <fullName evidence="4">F-box domain-containing protein</fullName>
    </recommendedName>
</protein>
<keyword evidence="3" id="KW-1185">Reference proteome</keyword>
<evidence type="ECO:0000313" key="2">
    <source>
        <dbReference type="EMBL" id="KAF5362203.1"/>
    </source>
</evidence>
<gene>
    <name evidence="2" type="ORF">D9756_002694</name>
</gene>
<name>A0A8H5GC29_9AGAR</name>
<dbReference type="OrthoDB" id="2998253at2759"/>
<dbReference type="EMBL" id="JAACJO010000002">
    <property type="protein sequence ID" value="KAF5362203.1"/>
    <property type="molecule type" value="Genomic_DNA"/>
</dbReference>
<comment type="caution">
    <text evidence="2">The sequence shown here is derived from an EMBL/GenBank/DDBJ whole genome shotgun (WGS) entry which is preliminary data.</text>
</comment>
<evidence type="ECO:0000313" key="3">
    <source>
        <dbReference type="Proteomes" id="UP000559027"/>
    </source>
</evidence>
<sequence>MRALPNLCPQCGFSPNAVQKSSDFPSPCKVPNISPFSPSDAKLHSPKDAESMLLCQEISRIDDAIHQLYEERASLCRRLNETQSFVANLPSNVLITIFEYVCPPSEYNSSHQRIRRPQDAKPLVLPIFALSAVSTRWRQILLFAPFFWSKLDWHWKYHLSPDDTSALLRTYFTRASPLKFDLKLTIDEKWEIENTIPYNNPDHVDGHLDALKQTIFYENCDRIGKLSLDAPIRWLHLLSNSFIHLSDLSLRSGRIDECIDLSHLHSLTRVTFMNIKATPVLPWKRISTIHLIYAHINVALDLLKRCPHLTSFHSHHPNPVKNGSITQTIKDPITLSHLKWLEWNCVGSLWDDALFRFMSFPNLKRLSLSGDVSWNLDWEQTLMAFLMRLPVDPPLNLELGYIRDYSGDPVPVLKTIFRALGSSLRDLTVLEDDHTFLEKLITLLIPSSSPYSSPSPPSSPSSPSSPSLSSLTSSTSSFFTSLNYRNKIYLPSLHTFSIHSASTRDLSSTANTLNHGASVFTRLRGAPPQSPAIIHGDLFVELLRQRRKVLHVQKFSLDLNLSTMCGCFGEWRKRCKEEVRKLIEEGFELEVLERGKRVEWL</sequence>
<dbReference type="AlphaFoldDB" id="A0A8H5GC29"/>
<organism evidence="2 3">
    <name type="scientific">Leucocoprinus leucothites</name>
    <dbReference type="NCBI Taxonomy" id="201217"/>
    <lineage>
        <taxon>Eukaryota</taxon>
        <taxon>Fungi</taxon>
        <taxon>Dikarya</taxon>
        <taxon>Basidiomycota</taxon>
        <taxon>Agaricomycotina</taxon>
        <taxon>Agaricomycetes</taxon>
        <taxon>Agaricomycetidae</taxon>
        <taxon>Agaricales</taxon>
        <taxon>Agaricineae</taxon>
        <taxon>Agaricaceae</taxon>
        <taxon>Leucocoprinus</taxon>
    </lineage>
</organism>
<reference evidence="2 3" key="1">
    <citation type="journal article" date="2020" name="ISME J.">
        <title>Uncovering the hidden diversity of litter-decomposition mechanisms in mushroom-forming fungi.</title>
        <authorList>
            <person name="Floudas D."/>
            <person name="Bentzer J."/>
            <person name="Ahren D."/>
            <person name="Johansson T."/>
            <person name="Persson P."/>
            <person name="Tunlid A."/>
        </authorList>
    </citation>
    <scope>NUCLEOTIDE SEQUENCE [LARGE SCALE GENOMIC DNA]</scope>
    <source>
        <strain evidence="2 3">CBS 146.42</strain>
    </source>
</reference>
<proteinExistence type="predicted"/>
<dbReference type="Proteomes" id="UP000559027">
    <property type="component" value="Unassembled WGS sequence"/>
</dbReference>
<evidence type="ECO:0008006" key="4">
    <source>
        <dbReference type="Google" id="ProtNLM"/>
    </source>
</evidence>
<evidence type="ECO:0000256" key="1">
    <source>
        <dbReference type="SAM" id="MobiDB-lite"/>
    </source>
</evidence>
<feature type="region of interest" description="Disordered" evidence="1">
    <location>
        <begin position="449"/>
        <end position="468"/>
    </location>
</feature>
<accession>A0A8H5GC29</accession>